<name>A0A0D8XXJ1_DICVI</name>
<dbReference type="GO" id="GO:0046983">
    <property type="term" value="F:protein dimerization activity"/>
    <property type="evidence" value="ECO:0007669"/>
    <property type="project" value="InterPro"/>
</dbReference>
<reference evidence="3 4" key="1">
    <citation type="submission" date="2013-11" db="EMBL/GenBank/DDBJ databases">
        <title>Draft genome of the bovine lungworm Dictyocaulus viviparus.</title>
        <authorList>
            <person name="Mitreva M."/>
        </authorList>
    </citation>
    <scope>NUCLEOTIDE SEQUENCE [LARGE SCALE GENOMIC DNA]</scope>
    <source>
        <strain evidence="3 4">HannoverDv2000</strain>
    </source>
</reference>
<evidence type="ECO:0000256" key="1">
    <source>
        <dbReference type="SAM" id="MobiDB-lite"/>
    </source>
</evidence>
<feature type="domain" description="BHLH" evidence="2">
    <location>
        <begin position="6"/>
        <end position="29"/>
    </location>
</feature>
<keyword evidence="4" id="KW-1185">Reference proteome</keyword>
<evidence type="ECO:0000313" key="4">
    <source>
        <dbReference type="Proteomes" id="UP000053766"/>
    </source>
</evidence>
<reference evidence="4" key="2">
    <citation type="journal article" date="2016" name="Sci. Rep.">
        <title>Dictyocaulus viviparus genome, variome and transcriptome elucidate lungworm biology and support future intervention.</title>
        <authorList>
            <person name="McNulty S.N."/>
            <person name="Strube C."/>
            <person name="Rosa B.A."/>
            <person name="Martin J.C."/>
            <person name="Tyagi R."/>
            <person name="Choi Y.J."/>
            <person name="Wang Q."/>
            <person name="Hallsworth Pepin K."/>
            <person name="Zhang X."/>
            <person name="Ozersky P."/>
            <person name="Wilson R.K."/>
            <person name="Sternberg P.W."/>
            <person name="Gasser R.B."/>
            <person name="Mitreva M."/>
        </authorList>
    </citation>
    <scope>NUCLEOTIDE SEQUENCE [LARGE SCALE GENOMIC DNA]</scope>
    <source>
        <strain evidence="4">HannoverDv2000</strain>
    </source>
</reference>
<proteinExistence type="predicted"/>
<accession>A0A0D8XXJ1</accession>
<feature type="region of interest" description="Disordered" evidence="1">
    <location>
        <begin position="35"/>
        <end position="110"/>
    </location>
</feature>
<evidence type="ECO:0000313" key="3">
    <source>
        <dbReference type="EMBL" id="KJH49368.1"/>
    </source>
</evidence>
<dbReference type="Pfam" id="PF00010">
    <property type="entry name" value="HLH"/>
    <property type="match status" value="1"/>
</dbReference>
<dbReference type="Gene3D" id="4.10.280.10">
    <property type="entry name" value="Helix-loop-helix DNA-binding domain"/>
    <property type="match status" value="1"/>
</dbReference>
<feature type="compositionally biased region" description="Low complexity" evidence="1">
    <location>
        <begin position="56"/>
        <end position="72"/>
    </location>
</feature>
<dbReference type="Proteomes" id="UP000053766">
    <property type="component" value="Unassembled WGS sequence"/>
</dbReference>
<dbReference type="InterPro" id="IPR036638">
    <property type="entry name" value="HLH_DNA-bd_sf"/>
</dbReference>
<dbReference type="AlphaFoldDB" id="A0A0D8XXJ1"/>
<dbReference type="EMBL" id="KN716237">
    <property type="protein sequence ID" value="KJH49368.1"/>
    <property type="molecule type" value="Genomic_DNA"/>
</dbReference>
<gene>
    <name evidence="3" type="ORF">DICVIV_04508</name>
</gene>
<feature type="compositionally biased region" description="Polar residues" evidence="1">
    <location>
        <begin position="99"/>
        <end position="110"/>
    </location>
</feature>
<dbReference type="InterPro" id="IPR011598">
    <property type="entry name" value="bHLH_dom"/>
</dbReference>
<evidence type="ECO:0000259" key="2">
    <source>
        <dbReference type="Pfam" id="PF00010"/>
    </source>
</evidence>
<sequence length="175" mass="19177">MQYLQSSGHAKWEKADILEMTVDYLKKLRTLRDPTGSFCAGGPLETMPHRAKTCDSNPTSTAPSPSSAESTPDGPTSAKRRRDTSPNPSATHDVGTFRIPQSSTLHTLQAIPTTRIPSLTSNLRPPNNYNFITQHLLAIQYQQNLKMAAMTPGILPTITPVHPFATVTAIPWRSL</sequence>
<organism evidence="3 4">
    <name type="scientific">Dictyocaulus viviparus</name>
    <name type="common">Bovine lungworm</name>
    <dbReference type="NCBI Taxonomy" id="29172"/>
    <lineage>
        <taxon>Eukaryota</taxon>
        <taxon>Metazoa</taxon>
        <taxon>Ecdysozoa</taxon>
        <taxon>Nematoda</taxon>
        <taxon>Chromadorea</taxon>
        <taxon>Rhabditida</taxon>
        <taxon>Rhabditina</taxon>
        <taxon>Rhabditomorpha</taxon>
        <taxon>Strongyloidea</taxon>
        <taxon>Metastrongylidae</taxon>
        <taxon>Dictyocaulus</taxon>
    </lineage>
</organism>
<protein>
    <recommendedName>
        <fullName evidence="2">BHLH domain-containing protein</fullName>
    </recommendedName>
</protein>
<dbReference type="OrthoDB" id="6085656at2759"/>